<reference evidence="2 3" key="1">
    <citation type="submission" date="2020-08" db="EMBL/GenBank/DDBJ databases">
        <title>Genomic Encyclopedia of Type Strains, Phase IV (KMG-V): Genome sequencing to study the core and pangenomes of soil and plant-associated prokaryotes.</title>
        <authorList>
            <person name="Whitman W."/>
        </authorList>
    </citation>
    <scope>NUCLEOTIDE SEQUENCE [LARGE SCALE GENOMIC DNA]</scope>
    <source>
        <strain evidence="2 3">SEMIA 402</strain>
    </source>
</reference>
<evidence type="ECO:0000313" key="2">
    <source>
        <dbReference type="EMBL" id="MBB4277020.1"/>
    </source>
</evidence>
<dbReference type="RefSeq" id="WP_183927656.1">
    <property type="nucleotide sequence ID" value="NZ_JACIGM010000011.1"/>
</dbReference>
<dbReference type="EMBL" id="JACIGM010000011">
    <property type="protein sequence ID" value="MBB4277020.1"/>
    <property type="molecule type" value="Genomic_DNA"/>
</dbReference>
<dbReference type="AlphaFoldDB" id="A0A7W6RSC0"/>
<feature type="signal peptide" evidence="1">
    <location>
        <begin position="1"/>
        <end position="23"/>
    </location>
</feature>
<dbReference type="Proteomes" id="UP000533641">
    <property type="component" value="Unassembled WGS sequence"/>
</dbReference>
<protein>
    <recommendedName>
        <fullName evidence="4">Tail protein</fullName>
    </recommendedName>
</protein>
<accession>A0A7W6RSC0</accession>
<evidence type="ECO:0000256" key="1">
    <source>
        <dbReference type="SAM" id="SignalP"/>
    </source>
</evidence>
<gene>
    <name evidence="2" type="ORF">GGE12_004818</name>
</gene>
<name>A0A7W6RSC0_9HYPH</name>
<keyword evidence="1" id="KW-0732">Signal</keyword>
<feature type="chain" id="PRO_5031268191" description="Tail protein" evidence="1">
    <location>
        <begin position="24"/>
        <end position="723"/>
    </location>
</feature>
<evidence type="ECO:0000313" key="3">
    <source>
        <dbReference type="Proteomes" id="UP000533641"/>
    </source>
</evidence>
<proteinExistence type="predicted"/>
<organism evidence="2 3">
    <name type="scientific">Rhizobium mongolense</name>
    <dbReference type="NCBI Taxonomy" id="57676"/>
    <lineage>
        <taxon>Bacteria</taxon>
        <taxon>Pseudomonadati</taxon>
        <taxon>Pseudomonadota</taxon>
        <taxon>Alphaproteobacteria</taxon>
        <taxon>Hyphomicrobiales</taxon>
        <taxon>Rhizobiaceae</taxon>
        <taxon>Rhizobium/Agrobacterium group</taxon>
        <taxon>Rhizobium</taxon>
    </lineage>
</organism>
<evidence type="ECO:0008006" key="4">
    <source>
        <dbReference type="Google" id="ProtNLM"/>
    </source>
</evidence>
<sequence>MKRLRTFLLAGASYAAMTANAHADPISLIATAIHGFLLSSTAIAAAATGTIATVAANVIVGGALIGASLLGGLAGRQMPSPSVPDAKSTFESSESAMTEGGGVVGVGGMKAFGNTDGSTRWRLVARLRGPIDAVQAYYVGGREVIVDSDGIVTSPPWARSGSSWMRWEDKIGDGSETAWPALVSAFPTLWTSAHRARGLFQSLLTYYNPGLTTSKYLSLYQSGVPDTWAIVRASLVYDPRNPAHEPLDVATWEWTENGILLAAHVLRRDPFFFGYDFEWDKIGEQATKAEVSVATLTGTEPRSRFGGVWNYEATRSETMQEVLDSIGAEIRLTAEGKIWFELIDDAPEAEISFGPRDFYDVDWSAGPEAVERPNICRVSYYSPERNFEVTEVGMTGIAWATIDDEVTRYGPKYLDVKLPFCPSASQAQRIARRKFAIARGEHGNISTNMVGLAAWGRYYADVEWPDLDEVELVRMEAPRIDDSQGTVEIPFVVWPNLPAWNPETDEAPAPAEIPPLNYVSDLPTPAMPSAALQITYPDSSKELRLGYALTGDYSTIEANYRTYTGALPNAWQGMTEVSTFAYAAGDFTGQTIDGRVRTFDGDEASYFSPELHTVIAADNSACAAPTYVSGGTTSDIDQATLSVVVKAAELRAAAIRLQRQINGGSFVTVSTVNVRPGVNMPFDNVAGGSPPSGSWPVNWRLQTLTSNGTVGASLSFSAFIFSE</sequence>
<comment type="caution">
    <text evidence="2">The sequence shown here is derived from an EMBL/GenBank/DDBJ whole genome shotgun (WGS) entry which is preliminary data.</text>
</comment>